<dbReference type="SUPFAM" id="SSF53448">
    <property type="entry name" value="Nucleotide-diphospho-sugar transferases"/>
    <property type="match status" value="1"/>
</dbReference>
<dbReference type="AlphaFoldDB" id="A0A2W4Y6H0"/>
<dbReference type="Proteomes" id="UP000249081">
    <property type="component" value="Unassembled WGS sequence"/>
</dbReference>
<accession>A0A2W4Y6H0</accession>
<feature type="domain" description="Glycosyltransferase 2-like" evidence="10">
    <location>
        <begin position="8"/>
        <end position="142"/>
    </location>
</feature>
<evidence type="ECO:0000256" key="1">
    <source>
        <dbReference type="ARBA" id="ARBA00004236"/>
    </source>
</evidence>
<dbReference type="InterPro" id="IPR029044">
    <property type="entry name" value="Nucleotide-diphossugar_trans"/>
</dbReference>
<comment type="caution">
    <text evidence="11">The sequence shown here is derived from an EMBL/GenBank/DDBJ whole genome shotgun (WGS) entry which is preliminary data.</text>
</comment>
<evidence type="ECO:0000313" key="11">
    <source>
        <dbReference type="EMBL" id="PZO42535.1"/>
    </source>
</evidence>
<evidence type="ECO:0000256" key="6">
    <source>
        <dbReference type="ARBA" id="ARBA00037281"/>
    </source>
</evidence>
<keyword evidence="3" id="KW-0328">Glycosyltransferase</keyword>
<proteinExistence type="inferred from homology"/>
<comment type="function">
    <text evidence="6">Catalyzes the glycosylation of 4,4'-diaponeurosporenoate, i.e. the esterification of glucose at the C1'' position with the carboxyl group of 4,4'-diaponeurosporenic acid, to form glycosyl-4,4'-diaponeurosporenoate. This is a step in the biosynthesis of staphyloxanthin, an orange pigment present in most staphylococci strains.</text>
</comment>
<protein>
    <recommendedName>
        <fullName evidence="9">4,4'-diaponeurosporenoate glycosyltransferase</fullName>
    </recommendedName>
</protein>
<evidence type="ECO:0000256" key="3">
    <source>
        <dbReference type="ARBA" id="ARBA00022676"/>
    </source>
</evidence>
<dbReference type="PANTHER" id="PTHR43646">
    <property type="entry name" value="GLYCOSYLTRANSFERASE"/>
    <property type="match status" value="1"/>
</dbReference>
<evidence type="ECO:0000256" key="5">
    <source>
        <dbReference type="ARBA" id="ARBA00023136"/>
    </source>
</evidence>
<organism evidence="11 12">
    <name type="scientific">Shackletoniella antarctica</name>
    <dbReference type="NCBI Taxonomy" id="268115"/>
    <lineage>
        <taxon>Bacteria</taxon>
        <taxon>Bacillati</taxon>
        <taxon>Cyanobacteriota</taxon>
        <taxon>Cyanophyceae</taxon>
        <taxon>Oculatellales</taxon>
        <taxon>Oculatellaceae</taxon>
        <taxon>Shackletoniella</taxon>
    </lineage>
</organism>
<keyword evidence="5" id="KW-0472">Membrane</keyword>
<reference evidence="12" key="1">
    <citation type="submission" date="2018-04" db="EMBL/GenBank/DDBJ databases">
        <authorList>
            <person name="Cornet L."/>
        </authorList>
    </citation>
    <scope>NUCLEOTIDE SEQUENCE [LARGE SCALE GENOMIC DNA]</scope>
</reference>
<dbReference type="Pfam" id="PF00535">
    <property type="entry name" value="Glycos_transf_2"/>
    <property type="match status" value="1"/>
</dbReference>
<evidence type="ECO:0000259" key="10">
    <source>
        <dbReference type="Pfam" id="PF00535"/>
    </source>
</evidence>
<dbReference type="PANTHER" id="PTHR43646:SF2">
    <property type="entry name" value="GLYCOSYLTRANSFERASE 2-LIKE DOMAIN-CONTAINING PROTEIN"/>
    <property type="match status" value="1"/>
</dbReference>
<comment type="pathway">
    <text evidence="7">Carotenoid biosynthesis; staphyloxanthin biosynthesis; staphyloxanthin from farnesyl diphosphate: step 4/5.</text>
</comment>
<evidence type="ECO:0000256" key="9">
    <source>
        <dbReference type="ARBA" id="ARBA00040345"/>
    </source>
</evidence>
<dbReference type="InterPro" id="IPR026461">
    <property type="entry name" value="Trfase_2_rSAM/seldom_assoc"/>
</dbReference>
<evidence type="ECO:0000256" key="8">
    <source>
        <dbReference type="ARBA" id="ARBA00038120"/>
    </source>
</evidence>
<comment type="similarity">
    <text evidence="8">Belongs to the glycosyltransferase 2 family. CrtQ subfamily.</text>
</comment>
<name>A0A2W4Y6H0_9CYAN</name>
<evidence type="ECO:0000313" key="12">
    <source>
        <dbReference type="Proteomes" id="UP000249081"/>
    </source>
</evidence>
<keyword evidence="2" id="KW-1003">Cell membrane</keyword>
<dbReference type="GO" id="GO:0016757">
    <property type="term" value="F:glycosyltransferase activity"/>
    <property type="evidence" value="ECO:0007669"/>
    <property type="project" value="UniProtKB-KW"/>
</dbReference>
<dbReference type="GO" id="GO:0005886">
    <property type="term" value="C:plasma membrane"/>
    <property type="evidence" value="ECO:0007669"/>
    <property type="project" value="UniProtKB-SubCell"/>
</dbReference>
<dbReference type="CDD" id="cd02522">
    <property type="entry name" value="GT_2_like_a"/>
    <property type="match status" value="1"/>
</dbReference>
<evidence type="ECO:0000256" key="7">
    <source>
        <dbReference type="ARBA" id="ARBA00037904"/>
    </source>
</evidence>
<gene>
    <name evidence="11" type="ORF">DCF17_08580</name>
</gene>
<dbReference type="NCBIfam" id="TIGR04283">
    <property type="entry name" value="glyco_like_mftF"/>
    <property type="match status" value="1"/>
</dbReference>
<dbReference type="EMBL" id="QBMN01000046">
    <property type="protein sequence ID" value="PZO42535.1"/>
    <property type="molecule type" value="Genomic_DNA"/>
</dbReference>
<dbReference type="Gene3D" id="3.90.550.10">
    <property type="entry name" value="Spore Coat Polysaccharide Biosynthesis Protein SpsA, Chain A"/>
    <property type="match status" value="1"/>
</dbReference>
<reference evidence="11 12" key="2">
    <citation type="submission" date="2018-06" db="EMBL/GenBank/DDBJ databases">
        <title>Metagenomic assembly of (sub)arctic Cyanobacteria and their associated microbiome from non-axenic cultures.</title>
        <authorList>
            <person name="Baurain D."/>
        </authorList>
    </citation>
    <scope>NUCLEOTIDE SEQUENCE [LARGE SCALE GENOMIC DNA]</scope>
    <source>
        <strain evidence="11">ULC041bin1</strain>
    </source>
</reference>
<keyword evidence="4 11" id="KW-0808">Transferase</keyword>
<dbReference type="InterPro" id="IPR001173">
    <property type="entry name" value="Glyco_trans_2-like"/>
</dbReference>
<comment type="subcellular location">
    <subcellularLocation>
        <location evidence="1">Cell membrane</location>
    </subcellularLocation>
</comment>
<sequence length="229" mass="25037">MPPPPLISIVLPTLNEAQNLPQVLGTIPAGVDVVVVDGGSADCTAEVAKAWGARVIWSSPGRSHQLNCGAAAATGSILLFLHADTRLPEGFEQAIRQTLAQPGVVAGAFRLAINGPDRGLRWVEWGVNLRSRFLQMPYGDQGIFIKADIFHQLGGFPDLPMMEDFELVRRLRKVGRVAIAPAAVVTSDRRWRTLGILRTTLANQIMIAGYFLGIDPHKLARWYRDLGKR</sequence>
<evidence type="ECO:0000256" key="4">
    <source>
        <dbReference type="ARBA" id="ARBA00022679"/>
    </source>
</evidence>
<evidence type="ECO:0000256" key="2">
    <source>
        <dbReference type="ARBA" id="ARBA00022475"/>
    </source>
</evidence>